<evidence type="ECO:0000313" key="2">
    <source>
        <dbReference type="Proteomes" id="UP001516400"/>
    </source>
</evidence>
<gene>
    <name evidence="1" type="ORF">HHI36_019564</name>
</gene>
<keyword evidence="2" id="KW-1185">Reference proteome</keyword>
<proteinExistence type="predicted"/>
<feature type="non-terminal residue" evidence="1">
    <location>
        <position position="1"/>
    </location>
</feature>
<dbReference type="AlphaFoldDB" id="A0ABD2N873"/>
<reference evidence="1 2" key="1">
    <citation type="journal article" date="2021" name="BMC Biol.">
        <title>Horizontally acquired antibacterial genes associated with adaptive radiation of ladybird beetles.</title>
        <authorList>
            <person name="Li H.S."/>
            <person name="Tang X.F."/>
            <person name="Huang Y.H."/>
            <person name="Xu Z.Y."/>
            <person name="Chen M.L."/>
            <person name="Du X.Y."/>
            <person name="Qiu B.Y."/>
            <person name="Chen P.T."/>
            <person name="Zhang W."/>
            <person name="Slipinski A."/>
            <person name="Escalona H.E."/>
            <person name="Waterhouse R.M."/>
            <person name="Zwick A."/>
            <person name="Pang H."/>
        </authorList>
    </citation>
    <scope>NUCLEOTIDE SEQUENCE [LARGE SCALE GENOMIC DNA]</scope>
    <source>
        <strain evidence="1">SYSU2018</strain>
    </source>
</reference>
<dbReference type="EMBL" id="JABFTP020000083">
    <property type="protein sequence ID" value="KAL3274779.1"/>
    <property type="molecule type" value="Genomic_DNA"/>
</dbReference>
<protein>
    <submittedName>
        <fullName evidence="1">Uncharacterized protein</fullName>
    </submittedName>
</protein>
<sequence length="87" mass="10022">HTLQSVSRHADLGLTVTNNLTWSEHTANVASKAWRTTYMLQQNFGGCEMRNAKVLYQTIWNRLPNSVVSADTVNLFKNRFDAWKETH</sequence>
<name>A0ABD2N873_9CUCU</name>
<dbReference type="Proteomes" id="UP001516400">
    <property type="component" value="Unassembled WGS sequence"/>
</dbReference>
<comment type="caution">
    <text evidence="1">The sequence shown here is derived from an EMBL/GenBank/DDBJ whole genome shotgun (WGS) entry which is preliminary data.</text>
</comment>
<organism evidence="1 2">
    <name type="scientific">Cryptolaemus montrouzieri</name>
    <dbReference type="NCBI Taxonomy" id="559131"/>
    <lineage>
        <taxon>Eukaryota</taxon>
        <taxon>Metazoa</taxon>
        <taxon>Ecdysozoa</taxon>
        <taxon>Arthropoda</taxon>
        <taxon>Hexapoda</taxon>
        <taxon>Insecta</taxon>
        <taxon>Pterygota</taxon>
        <taxon>Neoptera</taxon>
        <taxon>Endopterygota</taxon>
        <taxon>Coleoptera</taxon>
        <taxon>Polyphaga</taxon>
        <taxon>Cucujiformia</taxon>
        <taxon>Coccinelloidea</taxon>
        <taxon>Coccinellidae</taxon>
        <taxon>Scymninae</taxon>
        <taxon>Scymnini</taxon>
        <taxon>Cryptolaemus</taxon>
    </lineage>
</organism>
<accession>A0ABD2N873</accession>
<evidence type="ECO:0000313" key="1">
    <source>
        <dbReference type="EMBL" id="KAL3274779.1"/>
    </source>
</evidence>